<feature type="region of interest" description="Disordered" evidence="7">
    <location>
        <begin position="1"/>
        <end position="49"/>
    </location>
</feature>
<feature type="compositionally biased region" description="Polar residues" evidence="7">
    <location>
        <begin position="15"/>
        <end position="39"/>
    </location>
</feature>
<accession>A0ABD3QX10</accession>
<feature type="compositionally biased region" description="Polar residues" evidence="7">
    <location>
        <begin position="602"/>
        <end position="611"/>
    </location>
</feature>
<feature type="region of interest" description="Disordered" evidence="7">
    <location>
        <begin position="454"/>
        <end position="476"/>
    </location>
</feature>
<reference evidence="9 10" key="1">
    <citation type="submission" date="2024-10" db="EMBL/GenBank/DDBJ databases">
        <title>Updated reference genomes for cyclostephanoid diatoms.</title>
        <authorList>
            <person name="Roberts W.R."/>
            <person name="Alverson A.J."/>
        </authorList>
    </citation>
    <scope>NUCLEOTIDE SEQUENCE [LARGE SCALE GENOMIC DNA]</scope>
    <source>
        <strain evidence="9 10">AJA010-31</strain>
    </source>
</reference>
<keyword evidence="10" id="KW-1185">Reference proteome</keyword>
<feature type="compositionally biased region" description="Basic and acidic residues" evidence="7">
    <location>
        <begin position="99"/>
        <end position="109"/>
    </location>
</feature>
<dbReference type="GO" id="GO:0005634">
    <property type="term" value="C:nucleus"/>
    <property type="evidence" value="ECO:0007669"/>
    <property type="project" value="UniProtKB-SubCell"/>
</dbReference>
<proteinExistence type="inferred from homology"/>
<evidence type="ECO:0000259" key="8">
    <source>
        <dbReference type="Pfam" id="PF10513"/>
    </source>
</evidence>
<feature type="compositionally biased region" description="Polar residues" evidence="7">
    <location>
        <begin position="88"/>
        <end position="98"/>
    </location>
</feature>
<evidence type="ECO:0000313" key="9">
    <source>
        <dbReference type="EMBL" id="KAL3804799.1"/>
    </source>
</evidence>
<evidence type="ECO:0000256" key="6">
    <source>
        <dbReference type="RuleBase" id="RU361124"/>
    </source>
</evidence>
<evidence type="ECO:0000256" key="5">
    <source>
        <dbReference type="ARBA" id="ARBA00023242"/>
    </source>
</evidence>
<dbReference type="Pfam" id="PF10513">
    <property type="entry name" value="EPL1"/>
    <property type="match status" value="1"/>
</dbReference>
<feature type="region of interest" description="Disordered" evidence="7">
    <location>
        <begin position="601"/>
        <end position="636"/>
    </location>
</feature>
<gene>
    <name evidence="9" type="ORF">ACHAWO_005328</name>
</gene>
<dbReference type="EMBL" id="JALLPJ020000028">
    <property type="protein sequence ID" value="KAL3804799.1"/>
    <property type="molecule type" value="Genomic_DNA"/>
</dbReference>
<evidence type="ECO:0000256" key="7">
    <source>
        <dbReference type="SAM" id="MobiDB-lite"/>
    </source>
</evidence>
<name>A0ABD3QX10_9STRA</name>
<keyword evidence="3 6" id="KW-0805">Transcription regulation</keyword>
<protein>
    <recommendedName>
        <fullName evidence="6">Enhancer of polycomb-like protein</fullName>
    </recommendedName>
</protein>
<organism evidence="9 10">
    <name type="scientific">Cyclotella atomus</name>
    <dbReference type="NCBI Taxonomy" id="382360"/>
    <lineage>
        <taxon>Eukaryota</taxon>
        <taxon>Sar</taxon>
        <taxon>Stramenopiles</taxon>
        <taxon>Ochrophyta</taxon>
        <taxon>Bacillariophyta</taxon>
        <taxon>Coscinodiscophyceae</taxon>
        <taxon>Thalassiosirophycidae</taxon>
        <taxon>Stephanodiscales</taxon>
        <taxon>Stephanodiscaceae</taxon>
        <taxon>Cyclotella</taxon>
    </lineage>
</organism>
<dbReference type="AlphaFoldDB" id="A0ABD3QX10"/>
<comment type="subcellular location">
    <subcellularLocation>
        <location evidence="1 6">Nucleus</location>
    </subcellularLocation>
</comment>
<evidence type="ECO:0000256" key="3">
    <source>
        <dbReference type="ARBA" id="ARBA00023015"/>
    </source>
</evidence>
<keyword evidence="4 6" id="KW-0804">Transcription</keyword>
<dbReference type="Proteomes" id="UP001530400">
    <property type="component" value="Unassembled WGS sequence"/>
</dbReference>
<dbReference type="PANTHER" id="PTHR14898">
    <property type="entry name" value="ENHANCER OF POLYCOMB"/>
    <property type="match status" value="1"/>
</dbReference>
<sequence length="704" mass="78932">MDESNLRGSPRGNLLLNSQSANSTPASSQRTSNRSSPANVPSILPPHLVSRPPLNQYLKIAVIRSPTDVVLCDDPERPGAKRQVAVGSLSNHTNVKTEQTAEKKEDNNNKRNIPVPTITTVRSYLRDVPPDFEVPQSYIRFSHPSYKEVDEAVEYNVDEEDENWWKGDEDFGPESKAKIIWEGDAIQGDDSAELLQSLSPMDVIARNPRYYMSTHGTYWLVEKHRPRLPLVVFEKMLDVLEKATGFETIVTVAQAEAILTKKIPVLNEIFSNTPPVIKERRHADTKIAIQSSSDDATMNKSPNRIPAFGPPITLSAAIFKVYTHWMQKRSRLRKPLLRRFWPATASADINPHMVFRPREKEKRKLRKKRQNDIESYKKMKMLKLDFECVKTLCDLIVRREGVTSLMVDLTNEYYQQRLHDWLDTTGEPRQAGALTKDIIEKVLDVPKLFEDGPINLKTSKNKKRKRSSASGSSILEMERPCMPTAPESSLVAARAVQPKKDVIVAGHDGGFPAPSFLDPLPSRESAVVDWADEAPFVPYCENGKEIKVVDYKHRARMGRGGRIMIDRIPCLYEARPLPKTVTFGSSIVSFGYHPSTLGADGQTFSSNSPSKDGIKNSNKDAPTAPPPKGVSDLQPPSLGNHLALSRRIEAICAKSIRDDLSEQQQQQKIVLPGNDTDEILIPLEDFLDAPPGFYGKEKYVIGPF</sequence>
<comment type="similarity">
    <text evidence="2 6">Belongs to the enhancer of polycomb family.</text>
</comment>
<dbReference type="InterPro" id="IPR024943">
    <property type="entry name" value="Enhancer_polycomb"/>
</dbReference>
<evidence type="ECO:0000313" key="10">
    <source>
        <dbReference type="Proteomes" id="UP001530400"/>
    </source>
</evidence>
<feature type="region of interest" description="Disordered" evidence="7">
    <location>
        <begin position="87"/>
        <end position="114"/>
    </location>
</feature>
<dbReference type="InterPro" id="IPR019542">
    <property type="entry name" value="Enhancer_polycomb-like_N"/>
</dbReference>
<evidence type="ECO:0000256" key="2">
    <source>
        <dbReference type="ARBA" id="ARBA00008035"/>
    </source>
</evidence>
<comment type="caution">
    <text evidence="9">The sequence shown here is derived from an EMBL/GenBank/DDBJ whole genome shotgun (WGS) entry which is preliminary data.</text>
</comment>
<evidence type="ECO:0000256" key="1">
    <source>
        <dbReference type="ARBA" id="ARBA00004123"/>
    </source>
</evidence>
<keyword evidence="5 6" id="KW-0539">Nucleus</keyword>
<feature type="domain" description="Enhancer of polycomb-like N-terminal" evidence="8">
    <location>
        <begin position="81"/>
        <end position="165"/>
    </location>
</feature>
<evidence type="ECO:0000256" key="4">
    <source>
        <dbReference type="ARBA" id="ARBA00023163"/>
    </source>
</evidence>
<dbReference type="GO" id="GO:0035267">
    <property type="term" value="C:NuA4 histone acetyltransferase complex"/>
    <property type="evidence" value="ECO:0007669"/>
    <property type="project" value="UniProtKB-ARBA"/>
</dbReference>